<evidence type="ECO:0000256" key="6">
    <source>
        <dbReference type="ARBA" id="ARBA00022801"/>
    </source>
</evidence>
<keyword evidence="9" id="KW-0694">RNA-binding</keyword>
<dbReference type="InterPro" id="IPR050180">
    <property type="entry name" value="RNR_Ribonuclease"/>
</dbReference>
<dbReference type="FunFam" id="2.40.50.700:FF:000001">
    <property type="entry name" value="Exosome complex exonuclease exoribonuclease (Rrp44)"/>
    <property type="match status" value="1"/>
</dbReference>
<accession>A0A3P3YCE7</accession>
<dbReference type="InterPro" id="IPR001900">
    <property type="entry name" value="RNase_II/R"/>
</dbReference>
<dbReference type="GO" id="GO:0000176">
    <property type="term" value="C:nuclear exosome (RNase complex)"/>
    <property type="evidence" value="ECO:0007669"/>
    <property type="project" value="UniProtKB-ARBA"/>
</dbReference>
<name>A0A3P3YCE7_PLABS</name>
<evidence type="ECO:0000256" key="10">
    <source>
        <dbReference type="ARBA" id="ARBA00023242"/>
    </source>
</evidence>
<dbReference type="GO" id="GO:0003723">
    <property type="term" value="F:RNA binding"/>
    <property type="evidence" value="ECO:0007669"/>
    <property type="project" value="UniProtKB-KW"/>
</dbReference>
<dbReference type="GO" id="GO:0000956">
    <property type="term" value="P:nuclear-transcribed mRNA catabolic process"/>
    <property type="evidence" value="ECO:0007669"/>
    <property type="project" value="UniProtKB-ARBA"/>
</dbReference>
<evidence type="ECO:0000256" key="1">
    <source>
        <dbReference type="ARBA" id="ARBA00004123"/>
    </source>
</evidence>
<keyword evidence="10" id="KW-0539">Nucleus</keyword>
<dbReference type="EMBL" id="OVEO01000008">
    <property type="protein sequence ID" value="SPQ97835.1"/>
    <property type="molecule type" value="Genomic_DNA"/>
</dbReference>
<evidence type="ECO:0000256" key="7">
    <source>
        <dbReference type="ARBA" id="ARBA00022835"/>
    </source>
</evidence>
<dbReference type="GO" id="GO:0006364">
    <property type="term" value="P:rRNA processing"/>
    <property type="evidence" value="ECO:0007669"/>
    <property type="project" value="UniProtKB-KW"/>
</dbReference>
<dbReference type="GO" id="GO:0000175">
    <property type="term" value="F:3'-5'-RNA exonuclease activity"/>
    <property type="evidence" value="ECO:0007669"/>
    <property type="project" value="TreeGrafter"/>
</dbReference>
<dbReference type="Proteomes" id="UP000290189">
    <property type="component" value="Unassembled WGS sequence"/>
</dbReference>
<feature type="region of interest" description="Disordered" evidence="12">
    <location>
        <begin position="272"/>
        <end position="295"/>
    </location>
</feature>
<evidence type="ECO:0000256" key="2">
    <source>
        <dbReference type="ARBA" id="ARBA00005785"/>
    </source>
</evidence>
<evidence type="ECO:0000256" key="8">
    <source>
        <dbReference type="ARBA" id="ARBA00022839"/>
    </source>
</evidence>
<dbReference type="InterPro" id="IPR041505">
    <property type="entry name" value="Dis3_CSD2"/>
</dbReference>
<dbReference type="AlphaFoldDB" id="A0A3P3YCE7"/>
<evidence type="ECO:0000256" key="9">
    <source>
        <dbReference type="ARBA" id="ARBA00022884"/>
    </source>
</evidence>
<organism evidence="14 15">
    <name type="scientific">Plasmodiophora brassicae</name>
    <name type="common">Clubroot disease agent</name>
    <dbReference type="NCBI Taxonomy" id="37360"/>
    <lineage>
        <taxon>Eukaryota</taxon>
        <taxon>Sar</taxon>
        <taxon>Rhizaria</taxon>
        <taxon>Endomyxa</taxon>
        <taxon>Phytomyxea</taxon>
        <taxon>Plasmodiophorida</taxon>
        <taxon>Plasmodiophoridae</taxon>
        <taxon>Plasmodiophora</taxon>
    </lineage>
</organism>
<proteinExistence type="inferred from homology"/>
<dbReference type="PANTHER" id="PTHR23355">
    <property type="entry name" value="RIBONUCLEASE"/>
    <property type="match status" value="1"/>
</dbReference>
<dbReference type="Gene3D" id="2.40.50.690">
    <property type="match status" value="1"/>
</dbReference>
<evidence type="ECO:0000259" key="13">
    <source>
        <dbReference type="SMART" id="SM00955"/>
    </source>
</evidence>
<keyword evidence="4" id="KW-0698">rRNA processing</keyword>
<comment type="subcellular location">
    <subcellularLocation>
        <location evidence="1">Nucleus</location>
    </subcellularLocation>
</comment>
<dbReference type="PANTHER" id="PTHR23355:SF30">
    <property type="entry name" value="DIS3-LIKE EXONUCLEASE 1"/>
    <property type="match status" value="1"/>
</dbReference>
<keyword evidence="14" id="KW-0496">Mitochondrion</keyword>
<dbReference type="SMART" id="SM00955">
    <property type="entry name" value="RNB"/>
    <property type="match status" value="1"/>
</dbReference>
<feature type="domain" description="RNB" evidence="13">
    <location>
        <begin position="429"/>
        <end position="701"/>
    </location>
</feature>
<dbReference type="InterPro" id="IPR012340">
    <property type="entry name" value="NA-bd_OB-fold"/>
</dbReference>
<geneLocation type="mitochondrion" evidence="14"/>
<protein>
    <recommendedName>
        <fullName evidence="3">DIS3-like exonuclease 1</fullName>
    </recommendedName>
    <alternativeName>
        <fullName evidence="11">Ribosomal RNA-processing protein 44</fullName>
    </alternativeName>
</protein>
<keyword evidence="5" id="KW-0540">Nuclease</keyword>
<keyword evidence="7" id="KW-0271">Exosome</keyword>
<dbReference type="Gene3D" id="2.40.50.700">
    <property type="match status" value="1"/>
</dbReference>
<evidence type="ECO:0000256" key="5">
    <source>
        <dbReference type="ARBA" id="ARBA00022722"/>
    </source>
</evidence>
<evidence type="ECO:0000256" key="4">
    <source>
        <dbReference type="ARBA" id="ARBA00022552"/>
    </source>
</evidence>
<dbReference type="SUPFAM" id="SSF50249">
    <property type="entry name" value="Nucleic acid-binding proteins"/>
    <property type="match status" value="2"/>
</dbReference>
<keyword evidence="8" id="KW-0269">Exonuclease</keyword>
<sequence>MRASPYVWHRRTHRGSIARIARESYLRPGLVGESVATQITAVSCTHAVLFDPASLLSALTALDDLGRWPDPPAVLLCRSVVESLAVLGDGVQWARARRLWMKAIESSECRFIAIENVFDSLVWRQRRPGQSQADSTRENIESVRVMLERLVPDIPVIIVDDIAAYLSEWQHDDEMVRSALVAVQSSQIRPTRADLFPEHWSLDRMTAALAKGAALRGRVKVSRNRRDCIVHTNRGGVMVSHAKMNRAMDGDVVVVELADSTDDPIADVVDESVDDEEFSEEEEGRSSEAEDEDVVSPVGVVGQGRVVGIWSRSWRPYVGSVKPENEDERRVLFIPMNRKIPQIRIFSRRPAELIGQRLIVMVDAWDRSSRFPTGHVVRYLGTSGDVDVETMAILNEHGIEQEPYVAEQWKDELPSAHEWHVTADDERERRDLRQSHFECYLVDELNLAFILPTFLPLRINMLPEVLSENLCSLHAGVDRLAVSVLWIMNSDGTVESNPWFGRTIIRSRYALSYAEAQSIVDGKPLPEARKSGQTEMLEPLKALLGFGRRLRADRMRAGALEIESFEVRYDVKAERSDIALEGPEDLEFHEIVAEFMIAANSAVAEHIWEAFPGHALLRVHRSPDEERFNDLQRLVAAAGGHLDPSSNKSVAESLHQLASRRRDDPIVAKIVKSLTARVLTEAQLLHSFYVTYSSICRYYRSSVVA</sequence>
<feature type="compositionally biased region" description="Acidic residues" evidence="12">
    <location>
        <begin position="272"/>
        <end position="294"/>
    </location>
</feature>
<gene>
    <name evidence="14" type="ORF">PLBR_LOCUS5050</name>
</gene>
<evidence type="ECO:0000256" key="12">
    <source>
        <dbReference type="SAM" id="MobiDB-lite"/>
    </source>
</evidence>
<evidence type="ECO:0000256" key="11">
    <source>
        <dbReference type="ARBA" id="ARBA00077930"/>
    </source>
</evidence>
<evidence type="ECO:0000313" key="15">
    <source>
        <dbReference type="Proteomes" id="UP000290189"/>
    </source>
</evidence>
<evidence type="ECO:0000313" key="14">
    <source>
        <dbReference type="EMBL" id="SPQ97835.1"/>
    </source>
</evidence>
<evidence type="ECO:0000256" key="3">
    <source>
        <dbReference type="ARBA" id="ARBA00016366"/>
    </source>
</evidence>
<reference evidence="14 15" key="1">
    <citation type="submission" date="2018-03" db="EMBL/GenBank/DDBJ databases">
        <authorList>
            <person name="Fogelqvist J."/>
        </authorList>
    </citation>
    <scope>NUCLEOTIDE SEQUENCE [LARGE SCALE GENOMIC DNA]</scope>
</reference>
<comment type="similarity">
    <text evidence="2">Belongs to the RNR ribonuclease family.</text>
</comment>
<keyword evidence="6" id="KW-0378">Hydrolase</keyword>
<dbReference type="Pfam" id="PF17849">
    <property type="entry name" value="OB_Dis3"/>
    <property type="match status" value="1"/>
</dbReference>
<dbReference type="Pfam" id="PF00773">
    <property type="entry name" value="RNB"/>
    <property type="match status" value="1"/>
</dbReference>